<evidence type="ECO:0000256" key="6">
    <source>
        <dbReference type="ARBA" id="ARBA00023136"/>
    </source>
</evidence>
<dbReference type="SUPFAM" id="SSF81321">
    <property type="entry name" value="Family A G protein-coupled receptor-like"/>
    <property type="match status" value="1"/>
</dbReference>
<feature type="region of interest" description="Disordered" evidence="8">
    <location>
        <begin position="1060"/>
        <end position="1137"/>
    </location>
</feature>
<dbReference type="Gene3D" id="1.20.1070.10">
    <property type="entry name" value="Rhodopsin 7-helix transmembrane proteins"/>
    <property type="match status" value="1"/>
</dbReference>
<evidence type="ECO:0000256" key="2">
    <source>
        <dbReference type="ARBA" id="ARBA00004370"/>
    </source>
</evidence>
<comment type="subcellular location">
    <subcellularLocation>
        <location evidence="1">Cytoplasmic vesicle</location>
        <location evidence="1">Clathrin-coated vesicle</location>
    </subcellularLocation>
    <subcellularLocation>
        <location evidence="2">Membrane</location>
    </subcellularLocation>
</comment>
<dbReference type="PROSITE" id="PS50262">
    <property type="entry name" value="G_PROTEIN_RECEP_F1_2"/>
    <property type="match status" value="1"/>
</dbReference>
<dbReference type="InterPro" id="IPR001194">
    <property type="entry name" value="cDENN_dom"/>
</dbReference>
<keyword evidence="6 9" id="KW-0472">Membrane</keyword>
<feature type="region of interest" description="Disordered" evidence="8">
    <location>
        <begin position="1164"/>
        <end position="1206"/>
    </location>
</feature>
<feature type="compositionally biased region" description="Basic and acidic residues" evidence="8">
    <location>
        <begin position="188"/>
        <end position="201"/>
    </location>
</feature>
<dbReference type="FunFam" id="3.30.450.200:FF:000003">
    <property type="entry name" value="DENN domain containing 1A"/>
    <property type="match status" value="1"/>
</dbReference>
<feature type="compositionally biased region" description="Low complexity" evidence="8">
    <location>
        <begin position="1164"/>
        <end position="1198"/>
    </location>
</feature>
<dbReference type="GO" id="GO:0016020">
    <property type="term" value="C:membrane"/>
    <property type="evidence" value="ECO:0007669"/>
    <property type="project" value="UniProtKB-SubCell"/>
</dbReference>
<feature type="compositionally biased region" description="Low complexity" evidence="8">
    <location>
        <begin position="787"/>
        <end position="799"/>
    </location>
</feature>
<dbReference type="Pfam" id="PF02141">
    <property type="entry name" value="DENN"/>
    <property type="match status" value="1"/>
</dbReference>
<dbReference type="GO" id="GO:0006897">
    <property type="term" value="P:endocytosis"/>
    <property type="evidence" value="ECO:0007669"/>
    <property type="project" value="TreeGrafter"/>
</dbReference>
<gene>
    <name evidence="10" type="ORF">CTOB1V02_LOCUS5633</name>
</gene>
<dbReference type="EMBL" id="OB661237">
    <property type="protein sequence ID" value="CAD7227734.1"/>
    <property type="molecule type" value="Genomic_DNA"/>
</dbReference>
<dbReference type="Gene3D" id="6.10.140.1000">
    <property type="match status" value="1"/>
</dbReference>
<dbReference type="InterPro" id="IPR043153">
    <property type="entry name" value="DENN_C"/>
</dbReference>
<keyword evidence="7" id="KW-0968">Cytoplasmic vesicle</keyword>
<feature type="compositionally biased region" description="Polar residues" evidence="8">
    <location>
        <begin position="1371"/>
        <end position="1383"/>
    </location>
</feature>
<dbReference type="SMART" id="SM00801">
    <property type="entry name" value="dDENN"/>
    <property type="match status" value="1"/>
</dbReference>
<feature type="transmembrane region" description="Helical" evidence="9">
    <location>
        <begin position="16"/>
        <end position="34"/>
    </location>
</feature>
<proteinExistence type="inferred from homology"/>
<dbReference type="GO" id="GO:1901981">
    <property type="term" value="F:phosphatidylinositol phosphate binding"/>
    <property type="evidence" value="ECO:0007669"/>
    <property type="project" value="TreeGrafter"/>
</dbReference>
<comment type="similarity">
    <text evidence="3">Belongs to the G-protein coupled receptor 1 family.</text>
</comment>
<reference evidence="10" key="1">
    <citation type="submission" date="2020-11" db="EMBL/GenBank/DDBJ databases">
        <authorList>
            <person name="Tran Van P."/>
        </authorList>
    </citation>
    <scope>NUCLEOTIDE SEQUENCE</scope>
</reference>
<dbReference type="PRINTS" id="PR00237">
    <property type="entry name" value="GPCRRHODOPSN"/>
</dbReference>
<dbReference type="InterPro" id="IPR000276">
    <property type="entry name" value="GPCR_Rhodpsn"/>
</dbReference>
<feature type="compositionally biased region" description="Low complexity" evidence="8">
    <location>
        <begin position="1384"/>
        <end position="1403"/>
    </location>
</feature>
<feature type="region of interest" description="Disordered" evidence="8">
    <location>
        <begin position="188"/>
        <end position="229"/>
    </location>
</feature>
<organism evidence="10">
    <name type="scientific">Cyprideis torosa</name>
    <dbReference type="NCBI Taxonomy" id="163714"/>
    <lineage>
        <taxon>Eukaryota</taxon>
        <taxon>Metazoa</taxon>
        <taxon>Ecdysozoa</taxon>
        <taxon>Arthropoda</taxon>
        <taxon>Crustacea</taxon>
        <taxon>Oligostraca</taxon>
        <taxon>Ostracoda</taxon>
        <taxon>Podocopa</taxon>
        <taxon>Podocopida</taxon>
        <taxon>Cytherocopina</taxon>
        <taxon>Cytheroidea</taxon>
        <taxon>Cytherideidae</taxon>
        <taxon>Cyprideis</taxon>
    </lineage>
</organism>
<evidence type="ECO:0000256" key="3">
    <source>
        <dbReference type="ARBA" id="ARBA00010663"/>
    </source>
</evidence>
<dbReference type="PROSITE" id="PS50211">
    <property type="entry name" value="DENN"/>
    <property type="match status" value="1"/>
</dbReference>
<dbReference type="GO" id="GO:0005085">
    <property type="term" value="F:guanyl-nucleotide exchange factor activity"/>
    <property type="evidence" value="ECO:0007669"/>
    <property type="project" value="InterPro"/>
</dbReference>
<protein>
    <submittedName>
        <fullName evidence="10">Uncharacterized protein</fullName>
    </submittedName>
</protein>
<dbReference type="SMART" id="SM00799">
    <property type="entry name" value="DENN"/>
    <property type="match status" value="1"/>
</dbReference>
<feature type="compositionally biased region" description="Low complexity" evidence="8">
    <location>
        <begin position="1111"/>
        <end position="1124"/>
    </location>
</feature>
<dbReference type="Gene3D" id="3.30.450.200">
    <property type="match status" value="1"/>
</dbReference>
<dbReference type="InterPro" id="IPR017452">
    <property type="entry name" value="GPCR_Rhodpsn_7TM"/>
</dbReference>
<dbReference type="GO" id="GO:0004930">
    <property type="term" value="F:G protein-coupled receptor activity"/>
    <property type="evidence" value="ECO:0007669"/>
    <property type="project" value="InterPro"/>
</dbReference>
<feature type="compositionally biased region" description="Basic and acidic residues" evidence="8">
    <location>
        <begin position="278"/>
        <end position="288"/>
    </location>
</feature>
<sequence length="1433" mass="157353">MRREREIQRIRRTNKLLSSITGMFCLSWLPLNVFNLLWDTMDLMADDKEGSRTVFALCHMVGMSSACINPLLYGWLNENFQKEFRQVFRSCHCGCCSDDSVVDEIQLEAVPSRVYRKVDQVCDDESRKVISPGVESELPEGNLHVEGNGTGTLDMEFSVKEGATLAVWFDICGSVTQVQRRFRNEFNDRNRVPGKNQEPDIVHSSTGSVFRKKRGPDPGAPTPPRRTNSPCCQETLMRGQYQPCSTALCTGMAVQSAVAVASRQARQGEGRQTQTTEDGGRGSRRMDEGKNAVVAKASPVLTNPTHLFECFCEVVAPSSANPTPFILQKFPETYVNEEVLKPLPGFTFPCEIDVSTIEHFSFVLTNSDSKWAFGFTRHTPGMDTALVFISFLPWHSLFFKLLNKVADLINRDTASVSQFLSDAYILRMPSPGSLLKVPSPVANDGSLAFSCVCPDHTSLPTIPENRNLVEYYNAVSSEVMLEVFASMLHERRIVMVSRKLSRLTGCVQAANLLIEPMYWQHIFIPVLPFHLVDYLSAPMPFLVGVPRSTMEKHVRKAELGDAVIVDLDDSVVHSPYGDLKALPSEVVSGLRRKLTSPQLRLGDGIARSFLIALVQLIGGYREALVFRTGQKITFDRSQFLQTRQPSMRPFLQDMLQLQIFQQFIDERLAMLNAGEGFSDQFELEACLYSEKSSAGLKTKYTDWRETMKREGGALLRSVKDKVQSASMSVLSIFSVTLNKKRRGCDADKESSSEKTLESKTAELVKRQQRKNRVKKEVEVSDSDDESPSSSSVSKTNMTRSLSRVSQSVWSRVRSLQSEEVGCEECCDSDAVLPVDVQDLEELRLHEALQAPDIPSVEGPRLTRRVVSEIGRLDRRVGFDLLRIHLHLHSKPLVCSGIEFGEVLSLVHFSGLSMALTSPYWRDVKRAVADVNGRTWSRLRRTSGASKGSPHRWSSFSGSEGREVVVVAEGLGIFSHIPWTWPAQIMAMMDEIRTGIRQGVLFLDEKVKIRGKNVRERGVTTYKGLRHRVLREGRSKHFVLEGKKSSAGLSLEGSLGAIHSSRSTVSLPEPRTESGFLTDDVGASGGSLRTRNGLSDGSSDSDSFDDDRSSCPEDSFSTSSSSSTSADPYGLASQASMSSGLMKEITRELQQRHRVAAPADQLRTVAQTPASSSAPSVVASATVEPEPTASSQTSTATWSLPSSPTRLSQNHLMSSSLASHPLVQDTPQVLPTVNLVPPPLPEKQAEESSVISAPSATVQELVEIFSRWPANASSSPARSTPAVTSTMGVRPSGSSISRDVLSRAFQSDPLQVRLVSPRPLSPRTSCSASSPPRDPFAELDPLVGGGDSVATTFLGTTAAVSPITSSVRQVDQRTATRQSSVPAMNQSTFPNPSNNSNPFRYSPPASSGLEAAALNGAPRTAVPSAINASWTRFD</sequence>
<dbReference type="Pfam" id="PF00001">
    <property type="entry name" value="7tm_1"/>
    <property type="match status" value="1"/>
</dbReference>
<feature type="region of interest" description="Disordered" evidence="8">
    <location>
        <begin position="744"/>
        <end position="799"/>
    </location>
</feature>
<dbReference type="OrthoDB" id="206724at2759"/>
<dbReference type="GO" id="GO:0005829">
    <property type="term" value="C:cytosol"/>
    <property type="evidence" value="ECO:0007669"/>
    <property type="project" value="TreeGrafter"/>
</dbReference>
<dbReference type="InterPro" id="IPR037516">
    <property type="entry name" value="Tripartite_DENN"/>
</dbReference>
<dbReference type="SMART" id="SM00800">
    <property type="entry name" value="uDENN"/>
    <property type="match status" value="1"/>
</dbReference>
<dbReference type="InterPro" id="IPR005113">
    <property type="entry name" value="uDENN_dom"/>
</dbReference>
<dbReference type="InterPro" id="IPR040032">
    <property type="entry name" value="DENND1A/B/C"/>
</dbReference>
<evidence type="ECO:0000256" key="5">
    <source>
        <dbReference type="ARBA" id="ARBA00022989"/>
    </source>
</evidence>
<accession>A0A7R8WB47</accession>
<feature type="region of interest" description="Disordered" evidence="8">
    <location>
        <begin position="1270"/>
        <end position="1294"/>
    </location>
</feature>
<dbReference type="GO" id="GO:0030136">
    <property type="term" value="C:clathrin-coated vesicle"/>
    <property type="evidence" value="ECO:0007669"/>
    <property type="project" value="UniProtKB-SubCell"/>
</dbReference>
<feature type="region of interest" description="Disordered" evidence="8">
    <location>
        <begin position="263"/>
        <end position="288"/>
    </location>
</feature>
<dbReference type="Pfam" id="PF03455">
    <property type="entry name" value="dDENN"/>
    <property type="match status" value="1"/>
</dbReference>
<name>A0A7R8WB47_9CRUS</name>
<keyword evidence="5 9" id="KW-1133">Transmembrane helix</keyword>
<dbReference type="PANTHER" id="PTHR13196:SF14">
    <property type="entry name" value="UDENN DOMAIN-CONTAINING PROTEIN"/>
    <property type="match status" value="1"/>
</dbReference>
<dbReference type="GO" id="GO:0032456">
    <property type="term" value="P:endocytic recycling"/>
    <property type="evidence" value="ECO:0007669"/>
    <property type="project" value="TreeGrafter"/>
</dbReference>
<evidence type="ECO:0000256" key="8">
    <source>
        <dbReference type="SAM" id="MobiDB-lite"/>
    </source>
</evidence>
<evidence type="ECO:0000256" key="4">
    <source>
        <dbReference type="ARBA" id="ARBA00022692"/>
    </source>
</evidence>
<dbReference type="FunFam" id="3.40.50.11500:FF:000004">
    <property type="entry name" value="DENN domain-containing protein 2C isoform X1"/>
    <property type="match status" value="1"/>
</dbReference>
<evidence type="ECO:0000256" key="1">
    <source>
        <dbReference type="ARBA" id="ARBA00004132"/>
    </source>
</evidence>
<evidence type="ECO:0000256" key="9">
    <source>
        <dbReference type="SAM" id="Phobius"/>
    </source>
</evidence>
<dbReference type="PANTHER" id="PTHR13196">
    <property type="entry name" value="DENN DOMAIN-CONTAINING"/>
    <property type="match status" value="1"/>
</dbReference>
<dbReference type="InterPro" id="IPR005112">
    <property type="entry name" value="dDENN_dom"/>
</dbReference>
<evidence type="ECO:0000313" key="10">
    <source>
        <dbReference type="EMBL" id="CAD7227734.1"/>
    </source>
</evidence>
<feature type="compositionally biased region" description="Basic and acidic residues" evidence="8">
    <location>
        <begin position="744"/>
        <end position="765"/>
    </location>
</feature>
<evidence type="ECO:0000256" key="7">
    <source>
        <dbReference type="ARBA" id="ARBA00023329"/>
    </source>
</evidence>
<dbReference type="Gene3D" id="3.40.50.11500">
    <property type="match status" value="1"/>
</dbReference>
<keyword evidence="4 9" id="KW-0812">Transmembrane</keyword>
<feature type="region of interest" description="Disordered" evidence="8">
    <location>
        <begin position="1371"/>
        <end position="1403"/>
    </location>
</feature>